<organism evidence="2 3">
    <name type="scientific">Sinocyclocheilus anshuiensis</name>
    <dbReference type="NCBI Taxonomy" id="1608454"/>
    <lineage>
        <taxon>Eukaryota</taxon>
        <taxon>Metazoa</taxon>
        <taxon>Chordata</taxon>
        <taxon>Craniata</taxon>
        <taxon>Vertebrata</taxon>
        <taxon>Euteleostomi</taxon>
        <taxon>Actinopterygii</taxon>
        <taxon>Neopterygii</taxon>
        <taxon>Teleostei</taxon>
        <taxon>Ostariophysi</taxon>
        <taxon>Cypriniformes</taxon>
        <taxon>Cyprinidae</taxon>
        <taxon>Cyprininae</taxon>
        <taxon>Sinocyclocheilus</taxon>
    </lineage>
</organism>
<accession>A0A671RH07</accession>
<evidence type="ECO:0000313" key="3">
    <source>
        <dbReference type="Proteomes" id="UP000472260"/>
    </source>
</evidence>
<dbReference type="Ensembl" id="ENSSANT00000087948.1">
    <property type="protein sequence ID" value="ENSSANP00000082754.1"/>
    <property type="gene ID" value="ENSSANG00000041056.1"/>
</dbReference>
<dbReference type="GO" id="GO:0031209">
    <property type="term" value="C:SCAR complex"/>
    <property type="evidence" value="ECO:0007669"/>
    <property type="project" value="TreeGrafter"/>
</dbReference>
<reference evidence="2" key="2">
    <citation type="submission" date="2025-09" db="UniProtKB">
        <authorList>
            <consortium name="Ensembl"/>
        </authorList>
    </citation>
    <scope>IDENTIFICATION</scope>
</reference>
<dbReference type="GO" id="GO:0017124">
    <property type="term" value="F:SH3 domain binding"/>
    <property type="evidence" value="ECO:0007669"/>
    <property type="project" value="TreeGrafter"/>
</dbReference>
<dbReference type="GO" id="GO:0030027">
    <property type="term" value="C:lamellipodium"/>
    <property type="evidence" value="ECO:0007669"/>
    <property type="project" value="TreeGrafter"/>
</dbReference>
<evidence type="ECO:0000313" key="2">
    <source>
        <dbReference type="Ensembl" id="ENSSANP00000082754.1"/>
    </source>
</evidence>
<dbReference type="PANTHER" id="PTHR10460:SF60">
    <property type="entry name" value="ABI GENE FAMILY MEMBER 3"/>
    <property type="match status" value="1"/>
</dbReference>
<dbReference type="PANTHER" id="PTHR10460">
    <property type="entry name" value="ABL INTERACTOR FAMILY MEMBER"/>
    <property type="match status" value="1"/>
</dbReference>
<reference evidence="2" key="1">
    <citation type="submission" date="2025-08" db="UniProtKB">
        <authorList>
            <consortium name="Ensembl"/>
        </authorList>
    </citation>
    <scope>IDENTIFICATION</scope>
</reference>
<proteinExistence type="inferred from homology"/>
<sequence>SNKILQEAPTARKALLDNHSNLHKVADYCQSKYLNVEDTRSVIEESKALTTQALASVTYQINNLQSAGACANNTHLQLFSSNAR</sequence>
<dbReference type="GO" id="GO:0098858">
    <property type="term" value="C:actin-based cell projection"/>
    <property type="evidence" value="ECO:0007669"/>
    <property type="project" value="TreeGrafter"/>
</dbReference>
<dbReference type="Proteomes" id="UP000472260">
    <property type="component" value="Unassembled WGS sequence"/>
</dbReference>
<evidence type="ECO:0000256" key="1">
    <source>
        <dbReference type="ARBA" id="ARBA00010020"/>
    </source>
</evidence>
<evidence type="ECO:0008006" key="4">
    <source>
        <dbReference type="Google" id="ProtNLM"/>
    </source>
</evidence>
<dbReference type="GO" id="GO:0001764">
    <property type="term" value="P:neuron migration"/>
    <property type="evidence" value="ECO:0007669"/>
    <property type="project" value="TreeGrafter"/>
</dbReference>
<dbReference type="InterPro" id="IPR028457">
    <property type="entry name" value="ABI"/>
</dbReference>
<dbReference type="GO" id="GO:0035591">
    <property type="term" value="F:signaling adaptor activity"/>
    <property type="evidence" value="ECO:0007669"/>
    <property type="project" value="TreeGrafter"/>
</dbReference>
<protein>
    <recommendedName>
        <fullName evidence="4">ABI family, member 3b</fullName>
    </recommendedName>
</protein>
<name>A0A671RH07_9TELE</name>
<dbReference type="AlphaFoldDB" id="A0A671RH07"/>
<dbReference type="Gene3D" id="6.10.140.1620">
    <property type="match status" value="1"/>
</dbReference>
<comment type="similarity">
    <text evidence="1">Belongs to the ABI family.</text>
</comment>
<keyword evidence="3" id="KW-1185">Reference proteome</keyword>